<keyword evidence="2" id="KW-1185">Reference proteome</keyword>
<accession>A0ABY7GCK0</accession>
<name>A0ABY7GCK0_9GAMM</name>
<protein>
    <submittedName>
        <fullName evidence="1">Uncharacterized protein</fullName>
    </submittedName>
</protein>
<dbReference type="Proteomes" id="UP001162780">
    <property type="component" value="Chromosome"/>
</dbReference>
<organism evidence="1 2">
    <name type="scientific">Methylomonas rapida</name>
    <dbReference type="NCBI Taxonomy" id="2963939"/>
    <lineage>
        <taxon>Bacteria</taxon>
        <taxon>Pseudomonadati</taxon>
        <taxon>Pseudomonadota</taxon>
        <taxon>Gammaproteobacteria</taxon>
        <taxon>Methylococcales</taxon>
        <taxon>Methylococcaceae</taxon>
        <taxon>Methylomonas</taxon>
    </lineage>
</organism>
<sequence length="116" mass="12752">MAAKAKQKKLDKGATTVEVTLAVGNANLFAESPMTLIGFRAGTTVANGPPPRLNTIFQRLGLRLESKAKRAINSRNLQINLPPNIAQNHAKYLAALHILKCLIETTKHKKRTWLIT</sequence>
<dbReference type="RefSeq" id="WP_255188008.1">
    <property type="nucleotide sequence ID" value="NZ_CP113517.1"/>
</dbReference>
<proteinExistence type="predicted"/>
<evidence type="ECO:0000313" key="2">
    <source>
        <dbReference type="Proteomes" id="UP001162780"/>
    </source>
</evidence>
<dbReference type="EMBL" id="CP113517">
    <property type="protein sequence ID" value="WAR43032.1"/>
    <property type="molecule type" value="Genomic_DNA"/>
</dbReference>
<reference evidence="1" key="1">
    <citation type="submission" date="2022-11" db="EMBL/GenBank/DDBJ databases">
        <title>Methylomonas rapida sp. nov., Carotenoid-Producing Obligate Methanotrophs with High Growth Characteristics and Biotechnological Potential.</title>
        <authorList>
            <person name="Tikhonova E.N."/>
            <person name="Suleimanov R.Z."/>
            <person name="Miroshnikov K."/>
            <person name="Oshkin I.Y."/>
            <person name="Belova S.E."/>
            <person name="Danilova O.V."/>
            <person name="Ashikhmin A."/>
            <person name="Konopkin A."/>
            <person name="But S.Y."/>
            <person name="Khmelenina V.N."/>
            <person name="Kuznetsov N."/>
            <person name="Pimenov N.V."/>
            <person name="Dedysh S.N."/>
        </authorList>
    </citation>
    <scope>NUCLEOTIDE SEQUENCE</scope>
    <source>
        <strain evidence="1">MP1</strain>
    </source>
</reference>
<evidence type="ECO:0000313" key="1">
    <source>
        <dbReference type="EMBL" id="WAR43032.1"/>
    </source>
</evidence>
<gene>
    <name evidence="1" type="ORF">NM686_011525</name>
</gene>